<name>A0A372ZN50_9ACTN</name>
<gene>
    <name evidence="2" type="ORF">DR950_01655</name>
</gene>
<organism evidence="2 3">
    <name type="scientific">Kitasatospora xanthocidica</name>
    <dbReference type="NCBI Taxonomy" id="83382"/>
    <lineage>
        <taxon>Bacteria</taxon>
        <taxon>Bacillati</taxon>
        <taxon>Actinomycetota</taxon>
        <taxon>Actinomycetes</taxon>
        <taxon>Kitasatosporales</taxon>
        <taxon>Streptomycetaceae</taxon>
        <taxon>Kitasatospora</taxon>
    </lineage>
</organism>
<dbReference type="AlphaFoldDB" id="A0A372ZN50"/>
<dbReference type="NCBIfam" id="NF033537">
    <property type="entry name" value="lasso_biosyn_B2"/>
    <property type="match status" value="1"/>
</dbReference>
<evidence type="ECO:0000313" key="2">
    <source>
        <dbReference type="EMBL" id="RGD56667.1"/>
    </source>
</evidence>
<dbReference type="RefSeq" id="WP_117485218.1">
    <property type="nucleotide sequence ID" value="NZ_QVIG01000001.1"/>
</dbReference>
<keyword evidence="3" id="KW-1185">Reference proteome</keyword>
<dbReference type="InterPro" id="IPR053521">
    <property type="entry name" value="McjB-like"/>
</dbReference>
<dbReference type="InterPro" id="IPR032708">
    <property type="entry name" value="McjB_C"/>
</dbReference>
<dbReference type="Proteomes" id="UP000263377">
    <property type="component" value="Unassembled WGS sequence"/>
</dbReference>
<feature type="domain" description="Microcin J25-processing protein McjB C-terminal" evidence="1">
    <location>
        <begin position="22"/>
        <end position="133"/>
    </location>
</feature>
<reference evidence="2 3" key="1">
    <citation type="submission" date="2018-08" db="EMBL/GenBank/DDBJ databases">
        <title>Diversity &amp; Physiological Properties of Lignin-Decomposing Actinobacteria from Soil.</title>
        <authorList>
            <person name="Roh S.G."/>
            <person name="Kim S.B."/>
        </authorList>
    </citation>
    <scope>NUCLEOTIDE SEQUENCE [LARGE SCALE GENOMIC DNA]</scope>
    <source>
        <strain evidence="2 3">MMS17-GH009</strain>
    </source>
</reference>
<comment type="caution">
    <text evidence="2">The sequence shown here is derived from an EMBL/GenBank/DDBJ whole genome shotgun (WGS) entry which is preliminary data.</text>
</comment>
<protein>
    <submittedName>
        <fullName evidence="2">Lasso peptide biosynthesis B2 protein</fullName>
    </submittedName>
</protein>
<dbReference type="EMBL" id="QVIG01000001">
    <property type="protein sequence ID" value="RGD56667.1"/>
    <property type="molecule type" value="Genomic_DNA"/>
</dbReference>
<accession>A0A372ZN50</accession>
<evidence type="ECO:0000259" key="1">
    <source>
        <dbReference type="Pfam" id="PF13471"/>
    </source>
</evidence>
<evidence type="ECO:0000313" key="3">
    <source>
        <dbReference type="Proteomes" id="UP000263377"/>
    </source>
</evidence>
<proteinExistence type="predicted"/>
<dbReference type="Pfam" id="PF13471">
    <property type="entry name" value="Transglut_core3"/>
    <property type="match status" value="1"/>
</dbReference>
<sequence length="142" mass="15561">MSLHAHATRAGRPPWRRRPAALAVIGAARLIERLPPARIRRVMLALRRGARPADRAEALAARQAVVALSMRCAGQGCLQRSIAAALLCRTRGTWPTWRTGVRTAPFRAHAWIEAEGGPVDEPAELAHFHPLITIAPEPRPGW</sequence>